<reference evidence="3 4" key="1">
    <citation type="journal article" date="2015" name="Microbes Environ.">
        <title>Distribution and evolution of nitrogen fixation genes in the phylum bacteroidetes.</title>
        <authorList>
            <person name="Inoue J."/>
            <person name="Oshima K."/>
            <person name="Suda W."/>
            <person name="Sakamoto M."/>
            <person name="Iino T."/>
            <person name="Noda S."/>
            <person name="Hongoh Y."/>
            <person name="Hattori M."/>
            <person name="Ohkuma M."/>
        </authorList>
    </citation>
    <scope>NUCLEOTIDE SEQUENCE [LARGE SCALE GENOMIC DNA]</scope>
    <source>
        <strain evidence="3 4">JCM 15093</strain>
    </source>
</reference>
<sequence>MQYFGEILSLGVAVSWTITALFAETASKRLGTLQLNVIRLTLSIIMVGGTLWWFTGSFLPLYTDSATLIWLALSGFVGYVLGDYCLFNSYVLIGSRFGQLFMTTAPIAAAFFGWIILGEHLSLQTLAGMLITLFGIGLSVLGRGSSHKIGLKLPLKGVLFGIGAGVGQGVGLVLSKIGMNYYEASIPEQMESVSDLVPFASTFIRAAVGAIGFILIMGYKKQFHTLNTARRDYKGMGAALGATVFGPFIGVSFSLMAVQYTEAGIASTLMALTPIFILWPSHYFFKQQITLREIIGAIISVLGVSLFFI</sequence>
<feature type="domain" description="EamA" evidence="2">
    <location>
        <begin position="156"/>
        <end position="308"/>
    </location>
</feature>
<proteinExistence type="predicted"/>
<keyword evidence="1" id="KW-0472">Membrane</keyword>
<name>A0A069D5X9_9BACE</name>
<evidence type="ECO:0000259" key="2">
    <source>
        <dbReference type="Pfam" id="PF00892"/>
    </source>
</evidence>
<dbReference type="RefSeq" id="WP_024997315.1">
    <property type="nucleotide sequence ID" value="NZ_ATZI01000022.1"/>
</dbReference>
<feature type="transmembrane region" description="Helical" evidence="1">
    <location>
        <begin position="67"/>
        <end position="87"/>
    </location>
</feature>
<gene>
    <name evidence="3" type="ORF">JCM15093_2982</name>
</gene>
<keyword evidence="4" id="KW-1185">Reference proteome</keyword>
<dbReference type="InterPro" id="IPR000620">
    <property type="entry name" value="EamA_dom"/>
</dbReference>
<keyword evidence="1" id="KW-0812">Transmembrane</keyword>
<dbReference type="SUPFAM" id="SSF103481">
    <property type="entry name" value="Multidrug resistance efflux transporter EmrE"/>
    <property type="match status" value="2"/>
</dbReference>
<feature type="transmembrane region" description="Helical" evidence="1">
    <location>
        <begin position="263"/>
        <end position="279"/>
    </location>
</feature>
<protein>
    <submittedName>
        <fullName evidence="3">Permease</fullName>
    </submittedName>
</protein>
<dbReference type="Proteomes" id="UP000027601">
    <property type="component" value="Unassembled WGS sequence"/>
</dbReference>
<comment type="caution">
    <text evidence="3">The sequence shown here is derived from an EMBL/GenBank/DDBJ whole genome shotgun (WGS) entry which is preliminary data.</text>
</comment>
<dbReference type="EMBL" id="BAJS01000027">
    <property type="protein sequence ID" value="GAK37711.1"/>
    <property type="molecule type" value="Genomic_DNA"/>
</dbReference>
<dbReference type="PANTHER" id="PTHR22911">
    <property type="entry name" value="ACYL-MALONYL CONDENSING ENZYME-RELATED"/>
    <property type="match status" value="1"/>
</dbReference>
<evidence type="ECO:0000256" key="1">
    <source>
        <dbReference type="SAM" id="Phobius"/>
    </source>
</evidence>
<organism evidence="3 4">
    <name type="scientific">Bacteroides graminisolvens DSM 19988 = JCM 15093</name>
    <dbReference type="NCBI Taxonomy" id="1121097"/>
    <lineage>
        <taxon>Bacteria</taxon>
        <taxon>Pseudomonadati</taxon>
        <taxon>Bacteroidota</taxon>
        <taxon>Bacteroidia</taxon>
        <taxon>Bacteroidales</taxon>
        <taxon>Bacteroidaceae</taxon>
        <taxon>Bacteroides</taxon>
    </lineage>
</organism>
<dbReference type="STRING" id="1121097.GCA_000428125_02974"/>
<dbReference type="AlphaFoldDB" id="A0A069D5X9"/>
<keyword evidence="1" id="KW-1133">Transmembrane helix</keyword>
<dbReference type="eggNOG" id="COG0697">
    <property type="taxonomic scope" value="Bacteria"/>
</dbReference>
<evidence type="ECO:0000313" key="4">
    <source>
        <dbReference type="Proteomes" id="UP000027601"/>
    </source>
</evidence>
<feature type="transmembrane region" description="Helical" evidence="1">
    <location>
        <begin position="35"/>
        <end position="55"/>
    </location>
</feature>
<feature type="transmembrane region" description="Helical" evidence="1">
    <location>
        <begin position="6"/>
        <end position="23"/>
    </location>
</feature>
<feature type="transmembrane region" description="Helical" evidence="1">
    <location>
        <begin position="197"/>
        <end position="217"/>
    </location>
</feature>
<dbReference type="OrthoDB" id="161804at2"/>
<dbReference type="InterPro" id="IPR037185">
    <property type="entry name" value="EmrE-like"/>
</dbReference>
<feature type="transmembrane region" description="Helical" evidence="1">
    <location>
        <begin position="123"/>
        <end position="141"/>
    </location>
</feature>
<feature type="transmembrane region" description="Helical" evidence="1">
    <location>
        <begin position="238"/>
        <end position="257"/>
    </location>
</feature>
<feature type="transmembrane region" description="Helical" evidence="1">
    <location>
        <begin position="99"/>
        <end position="117"/>
    </location>
</feature>
<feature type="transmembrane region" description="Helical" evidence="1">
    <location>
        <begin position="153"/>
        <end position="177"/>
    </location>
</feature>
<dbReference type="Pfam" id="PF00892">
    <property type="entry name" value="EamA"/>
    <property type="match status" value="2"/>
</dbReference>
<feature type="domain" description="EamA" evidence="2">
    <location>
        <begin position="4"/>
        <end position="140"/>
    </location>
</feature>
<evidence type="ECO:0000313" key="3">
    <source>
        <dbReference type="EMBL" id="GAK37711.1"/>
    </source>
</evidence>
<accession>A0A069D5X9</accession>
<dbReference type="GO" id="GO:0016020">
    <property type="term" value="C:membrane"/>
    <property type="evidence" value="ECO:0007669"/>
    <property type="project" value="InterPro"/>
</dbReference>